<name>A0AC34QUU1_9BILA</name>
<evidence type="ECO:0000313" key="2">
    <source>
        <dbReference type="WBParaSite" id="JU765_v2.g19425.t1"/>
    </source>
</evidence>
<proteinExistence type="predicted"/>
<sequence length="104" mass="10714">MFSKFVALVFLAFLGISLAYPGGYGRPDIGFGSGPSDFNQGPPIGQGTFDQGGFQQGGFQQGGFQQGGFDGGFNQGSSYGGNSYARPGGYGARPSGGYGRPFLF</sequence>
<evidence type="ECO:0000313" key="1">
    <source>
        <dbReference type="Proteomes" id="UP000887576"/>
    </source>
</evidence>
<dbReference type="Proteomes" id="UP000887576">
    <property type="component" value="Unplaced"/>
</dbReference>
<dbReference type="WBParaSite" id="JU765_v2.g19425.t1">
    <property type="protein sequence ID" value="JU765_v2.g19425.t1"/>
    <property type="gene ID" value="JU765_v2.g19425"/>
</dbReference>
<accession>A0AC34QUU1</accession>
<protein>
    <submittedName>
        <fullName evidence="2">Uncharacterized protein</fullName>
    </submittedName>
</protein>
<reference evidence="2" key="1">
    <citation type="submission" date="2022-11" db="UniProtKB">
        <authorList>
            <consortium name="WormBaseParasite"/>
        </authorList>
    </citation>
    <scope>IDENTIFICATION</scope>
</reference>
<organism evidence="1 2">
    <name type="scientific">Panagrolaimus sp. JU765</name>
    <dbReference type="NCBI Taxonomy" id="591449"/>
    <lineage>
        <taxon>Eukaryota</taxon>
        <taxon>Metazoa</taxon>
        <taxon>Ecdysozoa</taxon>
        <taxon>Nematoda</taxon>
        <taxon>Chromadorea</taxon>
        <taxon>Rhabditida</taxon>
        <taxon>Tylenchina</taxon>
        <taxon>Panagrolaimomorpha</taxon>
        <taxon>Panagrolaimoidea</taxon>
        <taxon>Panagrolaimidae</taxon>
        <taxon>Panagrolaimus</taxon>
    </lineage>
</organism>